<evidence type="ECO:0000256" key="4">
    <source>
        <dbReference type="ARBA" id="ARBA00022989"/>
    </source>
</evidence>
<evidence type="ECO:0000256" key="6">
    <source>
        <dbReference type="ARBA" id="ARBA00023136"/>
    </source>
</evidence>
<dbReference type="GO" id="GO:0002504">
    <property type="term" value="P:antigen processing and presentation of peptide or polysaccharide antigen via MHC class II"/>
    <property type="evidence" value="ECO:0007669"/>
    <property type="project" value="UniProtKB-KW"/>
</dbReference>
<dbReference type="GeneTree" id="ENSGT00950000183127"/>
<feature type="transmembrane region" description="Helical" evidence="10">
    <location>
        <begin position="20"/>
        <end position="41"/>
    </location>
</feature>
<keyword evidence="3" id="KW-0391">Immunity</keyword>
<protein>
    <recommendedName>
        <fullName evidence="11">Ig-like domain-containing protein</fullName>
    </recommendedName>
</protein>
<evidence type="ECO:0000313" key="12">
    <source>
        <dbReference type="Ensembl" id="ENSACLP00000077082.1"/>
    </source>
</evidence>
<dbReference type="GO" id="GO:0002250">
    <property type="term" value="P:adaptive immune response"/>
    <property type="evidence" value="ECO:0007669"/>
    <property type="project" value="UniProtKB-KW"/>
</dbReference>
<evidence type="ECO:0000313" key="13">
    <source>
        <dbReference type="Proteomes" id="UP000265100"/>
    </source>
</evidence>
<dbReference type="Ensembl" id="ENSACLT00000048453.1">
    <property type="protein sequence ID" value="ENSACLP00000077082.1"/>
    <property type="gene ID" value="ENSACLG00000028173.1"/>
</dbReference>
<feature type="domain" description="Ig-like" evidence="11">
    <location>
        <begin position="342"/>
        <end position="424"/>
    </location>
</feature>
<dbReference type="PANTHER" id="PTHR19944">
    <property type="entry name" value="MHC CLASS II-RELATED"/>
    <property type="match status" value="1"/>
</dbReference>
<feature type="transmembrane region" description="Helical" evidence="10">
    <location>
        <begin position="226"/>
        <end position="247"/>
    </location>
</feature>
<proteinExistence type="predicted"/>
<accession>A0AAX7V7R2</accession>
<evidence type="ECO:0000256" key="8">
    <source>
        <dbReference type="ARBA" id="ARBA00023182"/>
    </source>
</evidence>
<dbReference type="InterPro" id="IPR003006">
    <property type="entry name" value="Ig/MHC_CS"/>
</dbReference>
<evidence type="ECO:0000256" key="7">
    <source>
        <dbReference type="ARBA" id="ARBA00023180"/>
    </source>
</evidence>
<dbReference type="InterPro" id="IPR050160">
    <property type="entry name" value="MHC/Immunoglobulin"/>
</dbReference>
<dbReference type="SUPFAM" id="SSF48726">
    <property type="entry name" value="Immunoglobulin"/>
    <property type="match status" value="2"/>
</dbReference>
<feature type="transmembrane region" description="Helical" evidence="10">
    <location>
        <begin position="449"/>
        <end position="470"/>
    </location>
</feature>
<reference evidence="12 13" key="1">
    <citation type="submission" date="2018-05" db="EMBL/GenBank/DDBJ databases">
        <authorList>
            <person name="Datahose"/>
        </authorList>
    </citation>
    <scope>NUCLEOTIDE SEQUENCE</scope>
</reference>
<evidence type="ECO:0000256" key="1">
    <source>
        <dbReference type="ARBA" id="ARBA00004479"/>
    </source>
</evidence>
<evidence type="ECO:0000256" key="5">
    <source>
        <dbReference type="ARBA" id="ARBA00023130"/>
    </source>
</evidence>
<organism evidence="12 13">
    <name type="scientific">Astatotilapia calliptera</name>
    <name type="common">Eastern happy</name>
    <name type="synonym">Chromis callipterus</name>
    <dbReference type="NCBI Taxonomy" id="8154"/>
    <lineage>
        <taxon>Eukaryota</taxon>
        <taxon>Metazoa</taxon>
        <taxon>Chordata</taxon>
        <taxon>Craniata</taxon>
        <taxon>Vertebrata</taxon>
        <taxon>Euteleostomi</taxon>
        <taxon>Actinopterygii</taxon>
        <taxon>Neopterygii</taxon>
        <taxon>Teleostei</taxon>
        <taxon>Neoteleostei</taxon>
        <taxon>Acanthomorphata</taxon>
        <taxon>Ovalentaria</taxon>
        <taxon>Cichlomorphae</taxon>
        <taxon>Cichliformes</taxon>
        <taxon>Cichlidae</taxon>
        <taxon>African cichlids</taxon>
        <taxon>Pseudocrenilabrinae</taxon>
        <taxon>Haplochromini</taxon>
        <taxon>Astatotilapia</taxon>
    </lineage>
</organism>
<dbReference type="Proteomes" id="UP000265100">
    <property type="component" value="Chromosome 11"/>
</dbReference>
<dbReference type="Pfam" id="PF07654">
    <property type="entry name" value="C1-set"/>
    <property type="match status" value="2"/>
</dbReference>
<dbReference type="InterPro" id="IPR013783">
    <property type="entry name" value="Ig-like_fold"/>
</dbReference>
<keyword evidence="6 10" id="KW-0472">Membrane</keyword>
<dbReference type="Gene3D" id="2.60.40.10">
    <property type="entry name" value="Immunoglobulins"/>
    <property type="match status" value="2"/>
</dbReference>
<comment type="subcellular location">
    <subcellularLocation>
        <location evidence="1">Membrane</location>
        <topology evidence="1">Single-pass type I membrane protein</topology>
    </subcellularLocation>
</comment>
<name>A0AAX7V7R2_ASTCA</name>
<dbReference type="InterPro" id="IPR003597">
    <property type="entry name" value="Ig_C1-set"/>
</dbReference>
<evidence type="ECO:0000256" key="2">
    <source>
        <dbReference type="ARBA" id="ARBA00022692"/>
    </source>
</evidence>
<dbReference type="InterPro" id="IPR014745">
    <property type="entry name" value="MHC_II_a/b_N"/>
</dbReference>
<dbReference type="InterPro" id="IPR007110">
    <property type="entry name" value="Ig-like_dom"/>
</dbReference>
<keyword evidence="4 10" id="KW-1133">Transmembrane helix</keyword>
<dbReference type="Pfam" id="PF00969">
    <property type="entry name" value="MHC_II_beta"/>
    <property type="match status" value="1"/>
</dbReference>
<dbReference type="Gene3D" id="3.10.320.10">
    <property type="entry name" value="Class II Histocompatibility Antigen, M Beta Chain, Chain B, domain 1"/>
    <property type="match status" value="1"/>
</dbReference>
<evidence type="ECO:0000256" key="10">
    <source>
        <dbReference type="SAM" id="Phobius"/>
    </source>
</evidence>
<dbReference type="InterPro" id="IPR000353">
    <property type="entry name" value="MHC_II_b_N"/>
</dbReference>
<keyword evidence="2 10" id="KW-0812">Transmembrane</keyword>
<feature type="domain" description="Ig-like" evidence="11">
    <location>
        <begin position="124"/>
        <end position="206"/>
    </location>
</feature>
<dbReference type="PANTHER" id="PTHR19944:SF105">
    <property type="entry name" value="RLA CLASS II HISTOCOMPATIBILITY ANTIGEN, DP ALPHA-1 CHAIN"/>
    <property type="match status" value="1"/>
</dbReference>
<dbReference type="AlphaFoldDB" id="A0AAX7V7R2"/>
<keyword evidence="7" id="KW-0325">Glycoprotein</keyword>
<dbReference type="CDD" id="cd05767">
    <property type="entry name" value="IgC1_MHC_II_alpha"/>
    <property type="match status" value="1"/>
</dbReference>
<dbReference type="GO" id="GO:0042613">
    <property type="term" value="C:MHC class II protein complex"/>
    <property type="evidence" value="ECO:0007669"/>
    <property type="project" value="UniProtKB-KW"/>
</dbReference>
<keyword evidence="8" id="KW-0491">MHC II</keyword>
<dbReference type="SUPFAM" id="SSF54452">
    <property type="entry name" value="MHC antigen-recognition domain"/>
    <property type="match status" value="2"/>
</dbReference>
<evidence type="ECO:0000256" key="9">
    <source>
        <dbReference type="ARBA" id="ARBA00023319"/>
    </source>
</evidence>
<keyword evidence="5" id="KW-1064">Adaptive immunity</keyword>
<dbReference type="SMART" id="SM00921">
    <property type="entry name" value="MHC_II_beta"/>
    <property type="match status" value="1"/>
</dbReference>
<keyword evidence="9" id="KW-0393">Immunoglobulin domain</keyword>
<dbReference type="PROSITE" id="PS00290">
    <property type="entry name" value="IG_MHC"/>
    <property type="match status" value="1"/>
</dbReference>
<dbReference type="PROSITE" id="PS50835">
    <property type="entry name" value="IG_LIKE"/>
    <property type="match status" value="2"/>
</dbReference>
<keyword evidence="13" id="KW-1185">Reference proteome</keyword>
<dbReference type="SMART" id="SM00407">
    <property type="entry name" value="IGc1"/>
    <property type="match status" value="2"/>
</dbReference>
<reference evidence="13" key="2">
    <citation type="submission" date="2023-03" db="EMBL/GenBank/DDBJ databases">
        <authorList>
            <consortium name="Wellcome Sanger Institute Data Sharing"/>
        </authorList>
    </citation>
    <scope>NUCLEOTIDE SEQUENCE [LARGE SCALE GENOMIC DNA]</scope>
</reference>
<reference evidence="12" key="4">
    <citation type="submission" date="2025-09" db="UniProtKB">
        <authorList>
            <consortium name="Ensembl"/>
        </authorList>
    </citation>
    <scope>IDENTIFICATION</scope>
</reference>
<dbReference type="InterPro" id="IPR011162">
    <property type="entry name" value="MHC_I/II-like_Ag-recog"/>
</dbReference>
<reference evidence="12" key="3">
    <citation type="submission" date="2025-08" db="UniProtKB">
        <authorList>
            <consortium name="Ensembl"/>
        </authorList>
    </citation>
    <scope>IDENTIFICATION</scope>
</reference>
<evidence type="ECO:0000256" key="3">
    <source>
        <dbReference type="ARBA" id="ARBA00022859"/>
    </source>
</evidence>
<evidence type="ECO:0000259" key="11">
    <source>
        <dbReference type="PROSITE" id="PS50835"/>
    </source>
</evidence>
<sequence length="481" mass="54689">MIQSLYSYLPDSMSHTHSFLPFFVLLLVFSTEGALFGYYVAHCQFTSPDGHDAMYVEQFYFNKVLEGQYNSSVGKVVGYTKNGIKVADKLNGDQGFMKHEVWKSNLCKRNVPLIYDELQNSVEPYVWLRSVDAADSRHPSMLVCSAYNFYPKQIKLTWLRDGKQTTTDVTSTEELPNGNWLYQIHSFLEYTPTPEEKISCMVQHASLMKPLIYDWEPSPDSGRDKIAVGAAGLLLGLVFSVAGLIYYKKKSSVSHEITYVVACFVDGRTEAQFEFDAEELMYTDFERHEVVYTVPRYFIFNPSETFQNLNVYNDAQKAKRACPALLSYWTVEEKNPPEDKDPPASILYPADEVELGVENSLICFVNYFYPPDINVTWTKNGHPVSEGVLLSRYFPNKDQTFHQFSTLVFTPSEGDIYSCTVEHSALETPQTRIWETEIMKSHESHGLDVFCAVGLTLGLLGVATGTFLIVKGLENKKQYLS</sequence>
<dbReference type="InterPro" id="IPR036179">
    <property type="entry name" value="Ig-like_dom_sf"/>
</dbReference>